<evidence type="ECO:0000313" key="2">
    <source>
        <dbReference type="Proteomes" id="UP001163321"/>
    </source>
</evidence>
<evidence type="ECO:0000313" key="1">
    <source>
        <dbReference type="EMBL" id="KAI9920582.1"/>
    </source>
</evidence>
<keyword evidence="2" id="KW-1185">Reference proteome</keyword>
<proteinExistence type="predicted"/>
<comment type="caution">
    <text evidence="1">The sequence shown here is derived from an EMBL/GenBank/DDBJ whole genome shotgun (WGS) entry which is preliminary data.</text>
</comment>
<sequence length="1223" mass="137990">MLSRLVVGRRRPLTVNWCATSSGNSRRGLDGILSTRLRETAKELSVEMLPALKVLSESLGLLRQSPALRSWSTSDWLVGLSVLAQYKSKQNIPGLHKEVHKKSPVEDQKLLSMLLRYIRVCHAVYAPSVAGFCEEAGVSRDCVLRAHSGGVVSPKCVILVDHEHQELVLIARGTASLLDFCTDLCLHNEPFLDGQGHRGMVHATAWLVHHLRDDLRKLSGEYPDYRFVATGHSLGGAVAALSTMQLRNEFPTMQCYAFGTPACVTQKLATDSYDIVTTIVNGYDCVPRLHQHSLMKLQDEIRRFDWKAALKEMVAEEIQNQRTALEKQQHAKLEELQKALQKLDYFQLKQRTKDATAKLDQVKQAASDNILEVAHDVDTLLADKVNAIISYFKVDNLLNFDDVKRGDSIWWKRMNESVSALDRLLEPVKKNEELERVMVELKELFQKTPATARKLLQSEDDHSKSFTYGSVYFFSIDTCLMLMILATKDDASVSAQLQYSVDNIIDKTRTSLKVHVSDQMSKVSSALTSNVKEVVGTLKEETEALGAVVQEELDKIADTISRNLPFAMDAKSRKTLDTKYNHVFEDIDPSQRIEDKVRKEKDQEWEDVKKDEKQWQKDNKLCHDPLFPPGRILYLNRIVTKSLPKHVGSTSNDKVDQDMPDSVEFVEVASDDFSRVVLSNRMLLDHLCTDYEKHYIMEKRARVGGSLLLVLLALVFGYTFWETFDLPHEHRLVSAERDAPLKNVTIYRNGYSTGGVQMQLSAEVLSSRTGEGELAAYLSQFIAVEGLNVSAAQESKETEEASHEKELNVPGAVADRVYNGRGELLETYRDLLSGDRLYLVAPGLLFVWPFVELGHRVTLPFKENSTKAPIILESISESPRVFRLLNFFSGDEADKLIEGTLAIDHPQNKLQQSSVAGYDTKNKKKKSKTRTSMNAFDSFSETAVNIRKRAFNVLSLGEFNEDMCDGLQLLRYQQKQAYIAHHDYFPIDAVSDYNYDPHTGGSNRFATVFMYLSNVELGGQTVFPKVNMPEGLPANYLHPSNAEDFEASGVKLFEPSSWELDMVRQCSSKLAFYPSKGGAVLFYNQKPNGEVDPMSLHGGCPVLEGTKWGANLWVWNKRRYSLDAHVLKYEIDFSNPTSRTVGIYWFDTLMTTLDPYSGQSYETYEDHHWIIKDGDDVLFDIVVSTEDERKRTVTVPPLDEDSAAQSATGKAKPSDSDKTKDEL</sequence>
<name>A0ACC0WPR3_9STRA</name>
<protein>
    <submittedName>
        <fullName evidence="1">Uncharacterized protein</fullName>
    </submittedName>
</protein>
<reference evidence="1 2" key="1">
    <citation type="journal article" date="2022" name="bioRxiv">
        <title>The genome of the oomycete Peronosclerospora sorghi, a cosmopolitan pathogen of maize and sorghum, is inflated with dispersed pseudogenes.</title>
        <authorList>
            <person name="Fletcher K."/>
            <person name="Martin F."/>
            <person name="Isakeit T."/>
            <person name="Cavanaugh K."/>
            <person name="Magill C."/>
            <person name="Michelmore R."/>
        </authorList>
    </citation>
    <scope>NUCLEOTIDE SEQUENCE [LARGE SCALE GENOMIC DNA]</scope>
    <source>
        <strain evidence="1">P6</strain>
    </source>
</reference>
<dbReference type="EMBL" id="CM047580">
    <property type="protein sequence ID" value="KAI9920582.1"/>
    <property type="molecule type" value="Genomic_DNA"/>
</dbReference>
<gene>
    <name evidence="1" type="ORF">PsorP6_001448</name>
</gene>
<accession>A0ACC0WPR3</accession>
<dbReference type="Proteomes" id="UP001163321">
    <property type="component" value="Chromosome 1"/>
</dbReference>
<organism evidence="1 2">
    <name type="scientific">Peronosclerospora sorghi</name>
    <dbReference type="NCBI Taxonomy" id="230839"/>
    <lineage>
        <taxon>Eukaryota</taxon>
        <taxon>Sar</taxon>
        <taxon>Stramenopiles</taxon>
        <taxon>Oomycota</taxon>
        <taxon>Peronosporomycetes</taxon>
        <taxon>Peronosporales</taxon>
        <taxon>Peronosporaceae</taxon>
        <taxon>Peronosclerospora</taxon>
    </lineage>
</organism>